<dbReference type="CDD" id="cd00637">
    <property type="entry name" value="7tm_classA_rhodopsin-like"/>
    <property type="match status" value="1"/>
</dbReference>
<reference evidence="11" key="1">
    <citation type="submission" date="2021-01" db="UniProtKB">
        <authorList>
            <consortium name="EnsemblMetazoa"/>
        </authorList>
    </citation>
    <scope>IDENTIFICATION</scope>
</reference>
<dbReference type="GO" id="GO:0005886">
    <property type="term" value="C:plasma membrane"/>
    <property type="evidence" value="ECO:0007669"/>
    <property type="project" value="UniProtKB-SubCell"/>
</dbReference>
<evidence type="ECO:0000256" key="3">
    <source>
        <dbReference type="ARBA" id="ARBA00022692"/>
    </source>
</evidence>
<keyword evidence="7" id="KW-0675">Receptor</keyword>
<dbReference type="GeneID" id="136805140"/>
<dbReference type="Pfam" id="PF00001">
    <property type="entry name" value="7tm_1"/>
    <property type="match status" value="1"/>
</dbReference>
<feature type="transmembrane region" description="Helical" evidence="9">
    <location>
        <begin position="6"/>
        <end position="34"/>
    </location>
</feature>
<keyword evidence="5" id="KW-0297">G-protein coupled receptor</keyword>
<evidence type="ECO:0000256" key="7">
    <source>
        <dbReference type="ARBA" id="ARBA00023170"/>
    </source>
</evidence>
<keyword evidence="3 9" id="KW-0812">Transmembrane</keyword>
<feature type="domain" description="G-protein coupled receptors family 1 profile" evidence="10">
    <location>
        <begin position="24"/>
        <end position="295"/>
    </location>
</feature>
<dbReference type="Gene3D" id="1.20.1070.10">
    <property type="entry name" value="Rhodopsin 7-helix transmembrane proteins"/>
    <property type="match status" value="1"/>
</dbReference>
<keyword evidence="2" id="KW-1003">Cell membrane</keyword>
<accession>A0A7M5X408</accession>
<dbReference type="Proteomes" id="UP000594262">
    <property type="component" value="Unplaced"/>
</dbReference>
<evidence type="ECO:0000313" key="12">
    <source>
        <dbReference type="Proteomes" id="UP000594262"/>
    </source>
</evidence>
<dbReference type="RefSeq" id="XP_066917808.1">
    <property type="nucleotide sequence ID" value="XM_067061707.1"/>
</dbReference>
<evidence type="ECO:0000256" key="2">
    <source>
        <dbReference type="ARBA" id="ARBA00022475"/>
    </source>
</evidence>
<evidence type="ECO:0000313" key="11">
    <source>
        <dbReference type="EnsemblMetazoa" id="CLYHEMP017092.1"/>
    </source>
</evidence>
<dbReference type="SUPFAM" id="SSF81321">
    <property type="entry name" value="Family A G protein-coupled receptor-like"/>
    <property type="match status" value="1"/>
</dbReference>
<protein>
    <recommendedName>
        <fullName evidence="10">G-protein coupled receptors family 1 profile domain-containing protein</fullName>
    </recommendedName>
</protein>
<keyword evidence="6 9" id="KW-0472">Membrane</keyword>
<dbReference type="PROSITE" id="PS51257">
    <property type="entry name" value="PROKAR_LIPOPROTEIN"/>
    <property type="match status" value="1"/>
</dbReference>
<dbReference type="PROSITE" id="PS50262">
    <property type="entry name" value="G_PROTEIN_RECEP_F1_2"/>
    <property type="match status" value="1"/>
</dbReference>
<evidence type="ECO:0000256" key="8">
    <source>
        <dbReference type="ARBA" id="ARBA00023224"/>
    </source>
</evidence>
<dbReference type="EnsemblMetazoa" id="CLYHEMT017092.1">
    <property type="protein sequence ID" value="CLYHEMP017092.1"/>
    <property type="gene ID" value="CLYHEMG017092"/>
</dbReference>
<keyword evidence="8" id="KW-0807">Transducer</keyword>
<dbReference type="PRINTS" id="PR00237">
    <property type="entry name" value="GPCRRHODOPSN"/>
</dbReference>
<dbReference type="AlphaFoldDB" id="A0A7M5X408"/>
<evidence type="ECO:0000256" key="5">
    <source>
        <dbReference type="ARBA" id="ARBA00023040"/>
    </source>
</evidence>
<proteinExistence type="predicted"/>
<feature type="transmembrane region" description="Helical" evidence="9">
    <location>
        <begin position="167"/>
        <end position="190"/>
    </location>
</feature>
<keyword evidence="12" id="KW-1185">Reference proteome</keyword>
<sequence length="323" mass="37389">MDKELFTNFIIYIAVTLSILITLVNVICITVILACPKLRQKPPMVFIVNLLATHLLQGVFVLPIYAVKKSKDYPLDLYPFVCDAWRLSYMLTFYGTCINVLLVAVDRYVATKYAMSAKIVLTTKRCRIICAVAWIYITALCLIPFIPLERSRSLKTSKCNYNQPKQWTIFMLMANTVVPFLLVTLIYAYIIQILRQTSSTLQKVNSIRNETPRKKIKGGQPKTSSPINKKLTWLTIKITLTYGVTWLPSIVYYNIVTIAPDTFSAEFYVSDTESLITFFIKYITFFDAVLAPIIYCHQSRDFRRAFRDFRARIMRNWYAFGKQ</sequence>
<name>A0A7M5X408_9CNID</name>
<feature type="transmembrane region" description="Helical" evidence="9">
    <location>
        <begin position="87"/>
        <end position="105"/>
    </location>
</feature>
<dbReference type="OrthoDB" id="5960104at2759"/>
<dbReference type="InterPro" id="IPR017452">
    <property type="entry name" value="GPCR_Rhodpsn_7TM"/>
</dbReference>
<evidence type="ECO:0000256" key="1">
    <source>
        <dbReference type="ARBA" id="ARBA00004651"/>
    </source>
</evidence>
<feature type="transmembrane region" description="Helical" evidence="9">
    <location>
        <begin position="126"/>
        <end position="147"/>
    </location>
</feature>
<evidence type="ECO:0000259" key="10">
    <source>
        <dbReference type="PROSITE" id="PS50262"/>
    </source>
</evidence>
<dbReference type="InterPro" id="IPR000276">
    <property type="entry name" value="GPCR_Rhodpsn"/>
</dbReference>
<dbReference type="PANTHER" id="PTHR24248">
    <property type="entry name" value="ADRENERGIC RECEPTOR-RELATED G-PROTEIN COUPLED RECEPTOR"/>
    <property type="match status" value="1"/>
</dbReference>
<evidence type="ECO:0000256" key="4">
    <source>
        <dbReference type="ARBA" id="ARBA00022989"/>
    </source>
</evidence>
<feature type="transmembrane region" description="Helical" evidence="9">
    <location>
        <begin position="46"/>
        <end position="67"/>
    </location>
</feature>
<feature type="transmembrane region" description="Helical" evidence="9">
    <location>
        <begin position="275"/>
        <end position="297"/>
    </location>
</feature>
<evidence type="ECO:0000256" key="9">
    <source>
        <dbReference type="SAM" id="Phobius"/>
    </source>
</evidence>
<comment type="subcellular location">
    <subcellularLocation>
        <location evidence="1">Cell membrane</location>
        <topology evidence="1">Multi-pass membrane protein</topology>
    </subcellularLocation>
</comment>
<evidence type="ECO:0000256" key="6">
    <source>
        <dbReference type="ARBA" id="ARBA00023136"/>
    </source>
</evidence>
<feature type="transmembrane region" description="Helical" evidence="9">
    <location>
        <begin position="231"/>
        <end position="255"/>
    </location>
</feature>
<keyword evidence="4 9" id="KW-1133">Transmembrane helix</keyword>
<dbReference type="GO" id="GO:0004930">
    <property type="term" value="F:G protein-coupled receptor activity"/>
    <property type="evidence" value="ECO:0007669"/>
    <property type="project" value="UniProtKB-KW"/>
</dbReference>
<organism evidence="11 12">
    <name type="scientific">Clytia hemisphaerica</name>
    <dbReference type="NCBI Taxonomy" id="252671"/>
    <lineage>
        <taxon>Eukaryota</taxon>
        <taxon>Metazoa</taxon>
        <taxon>Cnidaria</taxon>
        <taxon>Hydrozoa</taxon>
        <taxon>Hydroidolina</taxon>
        <taxon>Leptothecata</taxon>
        <taxon>Obeliida</taxon>
        <taxon>Clytiidae</taxon>
        <taxon>Clytia</taxon>
    </lineage>
</organism>